<reference evidence="1" key="1">
    <citation type="submission" date="2019-07" db="EMBL/GenBank/DDBJ databases">
        <title>Annotation for the trematode Paragonimus miyazaki's.</title>
        <authorList>
            <person name="Choi Y.-J."/>
        </authorList>
    </citation>
    <scope>NUCLEOTIDE SEQUENCE</scope>
    <source>
        <strain evidence="1">Japan</strain>
    </source>
</reference>
<dbReference type="Proteomes" id="UP000822476">
    <property type="component" value="Unassembled WGS sequence"/>
</dbReference>
<gene>
    <name evidence="1" type="ORF">EG68_03611</name>
</gene>
<evidence type="ECO:0000313" key="1">
    <source>
        <dbReference type="EMBL" id="KAF7259312.1"/>
    </source>
</evidence>
<dbReference type="OrthoDB" id="10034530at2759"/>
<name>A0A8S9YXH9_9TREM</name>
<protein>
    <submittedName>
        <fullName evidence="1">Uncharacterized protein</fullName>
    </submittedName>
</protein>
<organism evidence="1 2">
    <name type="scientific">Paragonimus skrjabini miyazakii</name>
    <dbReference type="NCBI Taxonomy" id="59628"/>
    <lineage>
        <taxon>Eukaryota</taxon>
        <taxon>Metazoa</taxon>
        <taxon>Spiralia</taxon>
        <taxon>Lophotrochozoa</taxon>
        <taxon>Platyhelminthes</taxon>
        <taxon>Trematoda</taxon>
        <taxon>Digenea</taxon>
        <taxon>Plagiorchiida</taxon>
        <taxon>Troglotremata</taxon>
        <taxon>Troglotrematidae</taxon>
        <taxon>Paragonimus</taxon>
    </lineage>
</organism>
<dbReference type="AlphaFoldDB" id="A0A8S9YXH9"/>
<keyword evidence="2" id="KW-1185">Reference proteome</keyword>
<dbReference type="EMBL" id="JTDE01001260">
    <property type="protein sequence ID" value="KAF7259312.1"/>
    <property type="molecule type" value="Genomic_DNA"/>
</dbReference>
<proteinExistence type="predicted"/>
<accession>A0A8S9YXH9</accession>
<evidence type="ECO:0000313" key="2">
    <source>
        <dbReference type="Proteomes" id="UP000822476"/>
    </source>
</evidence>
<sequence length="240" mass="27532">MLITALNSTIIHGFRTAFLANATRSFRILERVPYALWFNLGIAHNQFSELPIIAYLNGEVVQVDESITSHNHTDMSVRTDTHWIRLGGSQTGNSLTNASMNDLVIWVRALTEFESHRFLGYSHELTIFNGQICSQYNLLTSASYYWTTDPYISQDGLTQIDARLHPNIRKYLTPVVDHSKTGLPGYALASLYKSYRGEFHYSSLDQLQKSLVPRLRMKSDHYLILGKRHVHSTVNYSVYW</sequence>
<comment type="caution">
    <text evidence="1">The sequence shown here is derived from an EMBL/GenBank/DDBJ whole genome shotgun (WGS) entry which is preliminary data.</text>
</comment>